<dbReference type="Pfam" id="PF00480">
    <property type="entry name" value="ROK"/>
    <property type="match status" value="1"/>
</dbReference>
<proteinExistence type="inferred from homology"/>
<protein>
    <recommendedName>
        <fullName evidence="3">Glucokinase</fullName>
        <ecNumber evidence="2">2.7.1.2</ecNumber>
    </recommendedName>
    <alternativeName>
        <fullName evidence="8">Glucose kinase</fullName>
    </alternativeName>
</protein>
<dbReference type="AlphaFoldDB" id="A0A1M4XME1"/>
<evidence type="ECO:0000256" key="5">
    <source>
        <dbReference type="ARBA" id="ARBA00022741"/>
    </source>
</evidence>
<keyword evidence="5" id="KW-0547">Nucleotide-binding</keyword>
<keyword evidence="7" id="KW-0067">ATP-binding</keyword>
<keyword evidence="6 9" id="KW-0418">Kinase</keyword>
<dbReference type="EC" id="2.7.1.2" evidence="2"/>
<evidence type="ECO:0000313" key="9">
    <source>
        <dbReference type="EMBL" id="SHE94787.1"/>
    </source>
</evidence>
<dbReference type="InterPro" id="IPR043129">
    <property type="entry name" value="ATPase_NBD"/>
</dbReference>
<sequence>MTKSFVGVDLGGTSMKIGVTDSTGNLLAQTEKPTIAEEGAERTIHRLNVHIKELVASAGISWDEVSGIGLGLPGFLDLKQGIVIHLTNLHWEQVPICKQMESSLDKPVIMNNDANVAALGESWVGAGVGVDDLVCVTLGTGVGGGIIANGQLVSGFRGFAGEIGHIQVDSHGQACNCGCNGCLETIASATGMVNQATSAIQAGTSTLLTQEPTITPAEIFAAAAKGDALAKQIIQRTVEALAQGFAHLSVILNPQRFVVGGGVSNAGEALFQPLRQAYRQIAQQHSAKDVEIVPAKLGNQAGIIGAAGLVALFEDPS</sequence>
<evidence type="ECO:0000256" key="3">
    <source>
        <dbReference type="ARBA" id="ARBA00014701"/>
    </source>
</evidence>
<dbReference type="EMBL" id="FQVL01000005">
    <property type="protein sequence ID" value="SHE94787.1"/>
    <property type="molecule type" value="Genomic_DNA"/>
</dbReference>
<evidence type="ECO:0000313" key="10">
    <source>
        <dbReference type="Proteomes" id="UP000184476"/>
    </source>
</evidence>
<dbReference type="Gene3D" id="3.30.420.40">
    <property type="match status" value="2"/>
</dbReference>
<gene>
    <name evidence="9" type="ORF">SAMN05444392_10583</name>
</gene>
<dbReference type="PROSITE" id="PS01125">
    <property type="entry name" value="ROK"/>
    <property type="match status" value="1"/>
</dbReference>
<dbReference type="NCBIfam" id="TIGR00744">
    <property type="entry name" value="ROK_glcA_fam"/>
    <property type="match status" value="1"/>
</dbReference>
<name>A0A1M4XME1_9BACL</name>
<dbReference type="GO" id="GO:0004340">
    <property type="term" value="F:glucokinase activity"/>
    <property type="evidence" value="ECO:0007669"/>
    <property type="project" value="UniProtKB-EC"/>
</dbReference>
<organism evidence="9 10">
    <name type="scientific">Seinonella peptonophila</name>
    <dbReference type="NCBI Taxonomy" id="112248"/>
    <lineage>
        <taxon>Bacteria</taxon>
        <taxon>Bacillati</taxon>
        <taxon>Bacillota</taxon>
        <taxon>Bacilli</taxon>
        <taxon>Bacillales</taxon>
        <taxon>Thermoactinomycetaceae</taxon>
        <taxon>Seinonella</taxon>
    </lineage>
</organism>
<dbReference type="InterPro" id="IPR004654">
    <property type="entry name" value="ROK_glcA"/>
</dbReference>
<dbReference type="GO" id="GO:0005524">
    <property type="term" value="F:ATP binding"/>
    <property type="evidence" value="ECO:0007669"/>
    <property type="project" value="UniProtKB-KW"/>
</dbReference>
<dbReference type="PANTHER" id="PTHR18964">
    <property type="entry name" value="ROK (REPRESSOR, ORF, KINASE) FAMILY"/>
    <property type="match status" value="1"/>
</dbReference>
<evidence type="ECO:0000256" key="6">
    <source>
        <dbReference type="ARBA" id="ARBA00022777"/>
    </source>
</evidence>
<evidence type="ECO:0000256" key="2">
    <source>
        <dbReference type="ARBA" id="ARBA00012323"/>
    </source>
</evidence>
<dbReference type="InterPro" id="IPR000600">
    <property type="entry name" value="ROK"/>
</dbReference>
<keyword evidence="4" id="KW-0808">Transferase</keyword>
<dbReference type="GO" id="GO:0006096">
    <property type="term" value="P:glycolytic process"/>
    <property type="evidence" value="ECO:0007669"/>
    <property type="project" value="InterPro"/>
</dbReference>
<reference evidence="9 10" key="1">
    <citation type="submission" date="2016-11" db="EMBL/GenBank/DDBJ databases">
        <authorList>
            <person name="Jaros S."/>
            <person name="Januszkiewicz K."/>
            <person name="Wedrychowicz H."/>
        </authorList>
    </citation>
    <scope>NUCLEOTIDE SEQUENCE [LARGE SCALE GENOMIC DNA]</scope>
    <source>
        <strain evidence="9 10">DSM 44666</strain>
    </source>
</reference>
<dbReference type="GO" id="GO:0005737">
    <property type="term" value="C:cytoplasm"/>
    <property type="evidence" value="ECO:0007669"/>
    <property type="project" value="InterPro"/>
</dbReference>
<keyword evidence="10" id="KW-1185">Reference proteome</keyword>
<evidence type="ECO:0000256" key="4">
    <source>
        <dbReference type="ARBA" id="ARBA00022679"/>
    </source>
</evidence>
<evidence type="ECO:0000256" key="8">
    <source>
        <dbReference type="ARBA" id="ARBA00032386"/>
    </source>
</evidence>
<dbReference type="PANTHER" id="PTHR18964:SF149">
    <property type="entry name" value="BIFUNCTIONAL UDP-N-ACETYLGLUCOSAMINE 2-EPIMERASE_N-ACETYLMANNOSAMINE KINASE"/>
    <property type="match status" value="1"/>
</dbReference>
<dbReference type="InterPro" id="IPR049874">
    <property type="entry name" value="ROK_cs"/>
</dbReference>
<accession>A0A1M4XME1</accession>
<evidence type="ECO:0000256" key="7">
    <source>
        <dbReference type="ARBA" id="ARBA00022840"/>
    </source>
</evidence>
<comment type="similarity">
    <text evidence="1">Belongs to the ROK (NagC/XylR) family.</text>
</comment>
<dbReference type="RefSeq" id="WP_073154704.1">
    <property type="nucleotide sequence ID" value="NZ_FQVL01000005.1"/>
</dbReference>
<dbReference type="STRING" id="112248.SAMN05444392_10583"/>
<dbReference type="Proteomes" id="UP000184476">
    <property type="component" value="Unassembled WGS sequence"/>
</dbReference>
<evidence type="ECO:0000256" key="1">
    <source>
        <dbReference type="ARBA" id="ARBA00006479"/>
    </source>
</evidence>
<dbReference type="SUPFAM" id="SSF53067">
    <property type="entry name" value="Actin-like ATPase domain"/>
    <property type="match status" value="1"/>
</dbReference>